<dbReference type="GO" id="GO:0005524">
    <property type="term" value="F:ATP binding"/>
    <property type="evidence" value="ECO:0007669"/>
    <property type="project" value="InterPro"/>
</dbReference>
<dbReference type="FunFam" id="3.40.50.10810:FF:000019">
    <property type="entry name" value="DNA excision repair protein ERCC-6-like 2 isoform X1"/>
    <property type="match status" value="1"/>
</dbReference>
<feature type="compositionally biased region" description="Acidic residues" evidence="6">
    <location>
        <begin position="1112"/>
        <end position="1139"/>
    </location>
</feature>
<evidence type="ECO:0000256" key="1">
    <source>
        <dbReference type="ARBA" id="ARBA00004123"/>
    </source>
</evidence>
<dbReference type="Gene3D" id="3.40.50.300">
    <property type="entry name" value="P-loop containing nucleotide triphosphate hydrolases"/>
    <property type="match status" value="1"/>
</dbReference>
<evidence type="ECO:0000256" key="4">
    <source>
        <dbReference type="ARBA" id="ARBA00022840"/>
    </source>
</evidence>
<dbReference type="InterPro" id="IPR038718">
    <property type="entry name" value="SNF2-like_sf"/>
</dbReference>
<gene>
    <name evidence="9" type="ORF">TWF694_009540</name>
</gene>
<feature type="region of interest" description="Disordered" evidence="6">
    <location>
        <begin position="1096"/>
        <end position="1139"/>
    </location>
</feature>
<sequence length="1139" mass="129708">MSRARFSKTFVPATSSETESEDEDLDFKFTSATLKSTNARGSKSLAVSSKQANHDAAEADSGNETSDLDNVKSKGKPAKKTTKRVVIKKDPSIIRISSSPEVVPKPIPSARKQRESTGTASAKKRKRQAESHARAKSLSDAEQMQLDVDDSSSDGDIRKKKNRDEQKVRTKVVGGREKVVMTDDEDDNPYQRFKDSKKRKSGTRGRPKKDAVAAKRSSIPSASSSNPRPRPTNSQLRDLAIDRENGFRSEEEQVVDYPLHLMLKKQNLERAQKEKSKPLEDIYRFPPNSDIFSDDEEGLEDLEEKPQFPGASPCRDYKDIILERSRGVIPASISQWLRDYQIEGVRFMHNAFILNTGVILGDDMGLGKTVQVIAFLTAAFGKTGDARDAKRMRKMRSERPDEWYPKVLIVCPGTLISNWERELDTWGWWQVYPYHGSKRAKEDALTAAQTGYLEIMITTYDTYRRDQAKINLIEWDAVIADECQKVKERRSGITEAMNVINSLCRIGLTGTAIMNHYGELWNLLNWIRPGELGSYSDWKNDIEDPLKIGQAHGATNAELARARSTANDLVKNLLPRMFLRRMKSLIAHQLPKKTDRVVFCKLGALQQEAYENYLQSDVVELVKYSTDPCDCGSKKTRGRCCYKRLEDGTTVSQAVFPCITNIKLLCNHLANWIPRDGETLEKQAKDVEKLQIGLPDTWEKYYRRQPFENIMDPEFCGKWQVLQRLLAFWKENDDNSKVLIFSESKKLLKMLYMLLNNTHYNICYLDGEMSLEDRTKAVEDFNTDASYFAFLISTRAGGVGLNIVSANKVVVFDPSWNPSHDLQAQDRAYRIGQRRDVEVFRLVCAGTIEEMVYARQIYKQQQANIGYEASFERRYFTGVMKDSNRRGELFGLKNLFTFHQENVVLQEIVNKTNVAESKTGIAILNIPDPAADEKVNFEEEDAADDIISQIQAMVNSQDDPTAAPRPRTTKLDPIQAILADAGVEYTHENTEVIGTSKLEENISRKAVEVNEDPTMRVMTAFQNDMKNDNRFKYGDVPHKVRVRQFNSLRKAFGYDYGENGKFALEVEGWKPEKRATALEKFYRSRRGILADRGDWHEKDGGLEGPSQHEIITVDDTEEGEEEEEEEIYDDEDELEVIDD</sequence>
<dbReference type="Pfam" id="PF25806">
    <property type="entry name" value="RHH_ERCC6L2"/>
    <property type="match status" value="1"/>
</dbReference>
<dbReference type="GO" id="GO:0005634">
    <property type="term" value="C:nucleus"/>
    <property type="evidence" value="ECO:0007669"/>
    <property type="project" value="UniProtKB-SubCell"/>
</dbReference>
<feature type="compositionally biased region" description="Basic residues" evidence="6">
    <location>
        <begin position="195"/>
        <end position="207"/>
    </location>
</feature>
<dbReference type="InterPro" id="IPR029256">
    <property type="entry name" value="Heliccase-ass-bd"/>
</dbReference>
<evidence type="ECO:0000256" key="3">
    <source>
        <dbReference type="ARBA" id="ARBA00022801"/>
    </source>
</evidence>
<dbReference type="EMBL" id="JAVHJO010000006">
    <property type="protein sequence ID" value="KAK6539306.1"/>
    <property type="molecule type" value="Genomic_DNA"/>
</dbReference>
<dbReference type="CDD" id="cd18793">
    <property type="entry name" value="SF2_C_SNF"/>
    <property type="match status" value="1"/>
</dbReference>
<keyword evidence="5" id="KW-0539">Nucleus</keyword>
<feature type="compositionally biased region" description="Basic and acidic residues" evidence="6">
    <location>
        <begin position="162"/>
        <end position="181"/>
    </location>
</feature>
<proteinExistence type="predicted"/>
<dbReference type="PANTHER" id="PTHR45629">
    <property type="entry name" value="SNF2/RAD54 FAMILY MEMBER"/>
    <property type="match status" value="1"/>
</dbReference>
<dbReference type="GO" id="GO:0016787">
    <property type="term" value="F:hydrolase activity"/>
    <property type="evidence" value="ECO:0007669"/>
    <property type="project" value="UniProtKB-KW"/>
</dbReference>
<dbReference type="PROSITE" id="PS51194">
    <property type="entry name" value="HELICASE_CTER"/>
    <property type="match status" value="1"/>
</dbReference>
<dbReference type="InterPro" id="IPR014001">
    <property type="entry name" value="Helicase_ATP-bd"/>
</dbReference>
<dbReference type="InterPro" id="IPR050496">
    <property type="entry name" value="SNF2_RAD54_helicase_repair"/>
</dbReference>
<evidence type="ECO:0000259" key="8">
    <source>
        <dbReference type="PROSITE" id="PS51194"/>
    </source>
</evidence>
<protein>
    <submittedName>
        <fullName evidence="9">Uncharacterized protein</fullName>
    </submittedName>
</protein>
<dbReference type="PANTHER" id="PTHR45629:SF7">
    <property type="entry name" value="DNA EXCISION REPAIR PROTEIN ERCC-6-RELATED"/>
    <property type="match status" value="1"/>
</dbReference>
<feature type="region of interest" description="Disordered" evidence="6">
    <location>
        <begin position="1"/>
        <end position="24"/>
    </location>
</feature>
<feature type="compositionally biased region" description="Basic and acidic residues" evidence="6">
    <location>
        <begin position="128"/>
        <end position="139"/>
    </location>
</feature>
<dbReference type="SMART" id="SM00487">
    <property type="entry name" value="DEXDc"/>
    <property type="match status" value="1"/>
</dbReference>
<dbReference type="SUPFAM" id="SSF52540">
    <property type="entry name" value="P-loop containing nucleoside triphosphate hydrolases"/>
    <property type="match status" value="2"/>
</dbReference>
<dbReference type="Pfam" id="PF14773">
    <property type="entry name" value="VIGSSK"/>
    <property type="match status" value="1"/>
</dbReference>
<comment type="caution">
    <text evidence="9">The sequence shown here is derived from an EMBL/GenBank/DDBJ whole genome shotgun (WGS) entry which is preliminary data.</text>
</comment>
<organism evidence="9 10">
    <name type="scientific">Orbilia ellipsospora</name>
    <dbReference type="NCBI Taxonomy" id="2528407"/>
    <lineage>
        <taxon>Eukaryota</taxon>
        <taxon>Fungi</taxon>
        <taxon>Dikarya</taxon>
        <taxon>Ascomycota</taxon>
        <taxon>Pezizomycotina</taxon>
        <taxon>Orbiliomycetes</taxon>
        <taxon>Orbiliales</taxon>
        <taxon>Orbiliaceae</taxon>
        <taxon>Orbilia</taxon>
    </lineage>
</organism>
<name>A0AAV9XCC0_9PEZI</name>
<dbReference type="Pfam" id="PF00176">
    <property type="entry name" value="SNF2-rel_dom"/>
    <property type="match status" value="1"/>
</dbReference>
<dbReference type="InterPro" id="IPR049730">
    <property type="entry name" value="SNF2/RAD54-like_C"/>
</dbReference>
<accession>A0AAV9XCC0</accession>
<keyword evidence="4" id="KW-0067">ATP-binding</keyword>
<evidence type="ECO:0000256" key="5">
    <source>
        <dbReference type="ARBA" id="ARBA00023242"/>
    </source>
</evidence>
<feature type="compositionally biased region" description="Polar residues" evidence="6">
    <location>
        <begin position="37"/>
        <end position="51"/>
    </location>
</feature>
<comment type="subcellular location">
    <subcellularLocation>
        <location evidence="1">Nucleus</location>
    </subcellularLocation>
</comment>
<dbReference type="PROSITE" id="PS51192">
    <property type="entry name" value="HELICASE_ATP_BIND_1"/>
    <property type="match status" value="1"/>
</dbReference>
<keyword evidence="2" id="KW-0547">Nucleotide-binding</keyword>
<evidence type="ECO:0000313" key="9">
    <source>
        <dbReference type="EMBL" id="KAK6539306.1"/>
    </source>
</evidence>
<feature type="compositionally biased region" description="Basic residues" evidence="6">
    <location>
        <begin position="73"/>
        <end position="86"/>
    </location>
</feature>
<dbReference type="InterPro" id="IPR001650">
    <property type="entry name" value="Helicase_C-like"/>
</dbReference>
<dbReference type="Pfam" id="PF00271">
    <property type="entry name" value="Helicase_C"/>
    <property type="match status" value="1"/>
</dbReference>
<evidence type="ECO:0000256" key="6">
    <source>
        <dbReference type="SAM" id="MobiDB-lite"/>
    </source>
</evidence>
<dbReference type="InterPro" id="IPR000330">
    <property type="entry name" value="SNF2_N"/>
</dbReference>
<dbReference type="Gene3D" id="3.40.50.10810">
    <property type="entry name" value="Tandem AAA-ATPase domain"/>
    <property type="match status" value="1"/>
</dbReference>
<keyword evidence="3" id="KW-0378">Hydrolase</keyword>
<dbReference type="InterPro" id="IPR027417">
    <property type="entry name" value="P-loop_NTPase"/>
</dbReference>
<dbReference type="InterPro" id="IPR057931">
    <property type="entry name" value="RHH_ERCC6L2"/>
</dbReference>
<dbReference type="Proteomes" id="UP001365542">
    <property type="component" value="Unassembled WGS sequence"/>
</dbReference>
<evidence type="ECO:0000259" key="7">
    <source>
        <dbReference type="PROSITE" id="PS51192"/>
    </source>
</evidence>
<dbReference type="SMART" id="SM00490">
    <property type="entry name" value="HELICc"/>
    <property type="match status" value="1"/>
</dbReference>
<keyword evidence="10" id="KW-1185">Reference proteome</keyword>
<dbReference type="AlphaFoldDB" id="A0AAV9XCC0"/>
<evidence type="ECO:0000313" key="10">
    <source>
        <dbReference type="Proteomes" id="UP001365542"/>
    </source>
</evidence>
<feature type="domain" description="Helicase C-terminal" evidence="8">
    <location>
        <begin position="721"/>
        <end position="877"/>
    </location>
</feature>
<reference evidence="9 10" key="1">
    <citation type="submission" date="2019-10" db="EMBL/GenBank/DDBJ databases">
        <authorList>
            <person name="Palmer J.M."/>
        </authorList>
    </citation>
    <scope>NUCLEOTIDE SEQUENCE [LARGE SCALE GENOMIC DNA]</scope>
    <source>
        <strain evidence="9 10">TWF694</strain>
    </source>
</reference>
<evidence type="ECO:0000256" key="2">
    <source>
        <dbReference type="ARBA" id="ARBA00022741"/>
    </source>
</evidence>
<feature type="compositionally biased region" description="Low complexity" evidence="6">
    <location>
        <begin position="216"/>
        <end position="234"/>
    </location>
</feature>
<feature type="domain" description="Helicase ATP-binding" evidence="7">
    <location>
        <begin position="349"/>
        <end position="530"/>
    </location>
</feature>
<feature type="region of interest" description="Disordered" evidence="6">
    <location>
        <begin position="37"/>
        <end position="238"/>
    </location>
</feature>